<name>A0A9P9FDN9_9HYPO</name>
<gene>
    <name evidence="1" type="ORF">B0J13DRAFT_603598</name>
</gene>
<dbReference type="EMBL" id="JAGMUU010000003">
    <property type="protein sequence ID" value="KAH7157916.1"/>
    <property type="molecule type" value="Genomic_DNA"/>
</dbReference>
<reference evidence="1" key="1">
    <citation type="journal article" date="2021" name="Nat. Commun.">
        <title>Genetic determinants of endophytism in the Arabidopsis root mycobiome.</title>
        <authorList>
            <person name="Mesny F."/>
            <person name="Miyauchi S."/>
            <person name="Thiergart T."/>
            <person name="Pickel B."/>
            <person name="Atanasova L."/>
            <person name="Karlsson M."/>
            <person name="Huettel B."/>
            <person name="Barry K.W."/>
            <person name="Haridas S."/>
            <person name="Chen C."/>
            <person name="Bauer D."/>
            <person name="Andreopoulos W."/>
            <person name="Pangilinan J."/>
            <person name="LaButti K."/>
            <person name="Riley R."/>
            <person name="Lipzen A."/>
            <person name="Clum A."/>
            <person name="Drula E."/>
            <person name="Henrissat B."/>
            <person name="Kohler A."/>
            <person name="Grigoriev I.V."/>
            <person name="Martin F.M."/>
            <person name="Hacquard S."/>
        </authorList>
    </citation>
    <scope>NUCLEOTIDE SEQUENCE</scope>
    <source>
        <strain evidence="1">MPI-CAGE-AT-0021</strain>
    </source>
</reference>
<accession>A0A9P9FDN9</accession>
<dbReference type="AlphaFoldDB" id="A0A9P9FDN9"/>
<evidence type="ECO:0000313" key="1">
    <source>
        <dbReference type="EMBL" id="KAH7157916.1"/>
    </source>
</evidence>
<evidence type="ECO:0000313" key="2">
    <source>
        <dbReference type="Proteomes" id="UP000717696"/>
    </source>
</evidence>
<sequence>MDQGPPNQGSSVRLQRRPDDLVRCCERWPRRPGPGWGASSCRDQGLGRYGWTDRLSMSGTTVDGTIVDSQCCACAWPWARPRPLCSPFSAVDALLSAPSVLCLCLFMLNPGRRQLIASHCVPCHVLVDGHDAPPRRFGHAIGDAGLANLESSLFWQRVHQPPSWGGPEASELRDANAERKDVAAKPAAANFGTVPWSMVGKGADADDGCCGFFDRRTSAEPPYMPCVCHWRRFCARRHRCR</sequence>
<comment type="caution">
    <text evidence="1">The sequence shown here is derived from an EMBL/GenBank/DDBJ whole genome shotgun (WGS) entry which is preliminary data.</text>
</comment>
<organism evidence="1 2">
    <name type="scientific">Dactylonectria estremocensis</name>
    <dbReference type="NCBI Taxonomy" id="1079267"/>
    <lineage>
        <taxon>Eukaryota</taxon>
        <taxon>Fungi</taxon>
        <taxon>Dikarya</taxon>
        <taxon>Ascomycota</taxon>
        <taxon>Pezizomycotina</taxon>
        <taxon>Sordariomycetes</taxon>
        <taxon>Hypocreomycetidae</taxon>
        <taxon>Hypocreales</taxon>
        <taxon>Nectriaceae</taxon>
        <taxon>Dactylonectria</taxon>
    </lineage>
</organism>
<dbReference type="Proteomes" id="UP000717696">
    <property type="component" value="Unassembled WGS sequence"/>
</dbReference>
<keyword evidence="2" id="KW-1185">Reference proteome</keyword>
<proteinExistence type="predicted"/>
<protein>
    <submittedName>
        <fullName evidence="1">Uncharacterized protein</fullName>
    </submittedName>
</protein>